<gene>
    <name evidence="2" type="ORF">SAMN05444158_7521</name>
</gene>
<evidence type="ECO:0000256" key="1">
    <source>
        <dbReference type="SAM" id="SignalP"/>
    </source>
</evidence>
<evidence type="ECO:0000313" key="3">
    <source>
        <dbReference type="Proteomes" id="UP000243904"/>
    </source>
</evidence>
<proteinExistence type="predicted"/>
<protein>
    <submittedName>
        <fullName evidence="2">Uncharacterized protein</fullName>
    </submittedName>
</protein>
<evidence type="ECO:0000313" key="2">
    <source>
        <dbReference type="EMBL" id="SDT61497.1"/>
    </source>
</evidence>
<reference evidence="3" key="1">
    <citation type="submission" date="2016-10" db="EMBL/GenBank/DDBJ databases">
        <authorList>
            <person name="Varghese N."/>
            <person name="Submissions S."/>
        </authorList>
    </citation>
    <scope>NUCLEOTIDE SEQUENCE [LARGE SCALE GENOMIC DNA]</scope>
    <source>
        <strain evidence="3">GAS369</strain>
    </source>
</reference>
<name>A0A1H2BTW8_9BRAD</name>
<keyword evidence="3" id="KW-1185">Reference proteome</keyword>
<feature type="signal peptide" evidence="1">
    <location>
        <begin position="1"/>
        <end position="29"/>
    </location>
</feature>
<dbReference type="AlphaFoldDB" id="A0A1H2BTW8"/>
<keyword evidence="1" id="KW-0732">Signal</keyword>
<sequence>MIFKSLMAAMAIAVGLSGTAAMVATPAHAQNNVEAEIIGFHQLCEKGDRKACIRFGILIGQNEQRHADWRRAHADWWWWEK</sequence>
<accession>A0A1H2BTW8</accession>
<dbReference type="Proteomes" id="UP000243904">
    <property type="component" value="Chromosome I"/>
</dbReference>
<feature type="chain" id="PRO_5009270381" evidence="1">
    <location>
        <begin position="30"/>
        <end position="81"/>
    </location>
</feature>
<organism evidence="2 3">
    <name type="scientific">Bradyrhizobium canariense</name>
    <dbReference type="NCBI Taxonomy" id="255045"/>
    <lineage>
        <taxon>Bacteria</taxon>
        <taxon>Pseudomonadati</taxon>
        <taxon>Pseudomonadota</taxon>
        <taxon>Alphaproteobacteria</taxon>
        <taxon>Hyphomicrobiales</taxon>
        <taxon>Nitrobacteraceae</taxon>
        <taxon>Bradyrhizobium</taxon>
    </lineage>
</organism>
<dbReference type="EMBL" id="LT629750">
    <property type="protein sequence ID" value="SDT61497.1"/>
    <property type="molecule type" value="Genomic_DNA"/>
</dbReference>